<evidence type="ECO:0000313" key="4">
    <source>
        <dbReference type="EMBL" id="PJB55710.1"/>
    </source>
</evidence>
<dbReference type="AlphaFoldDB" id="A0A2M7PU06"/>
<dbReference type="Proteomes" id="UP000231493">
    <property type="component" value="Unassembled WGS sequence"/>
</dbReference>
<name>A0A2M7PU06_9BACT</name>
<keyword evidence="1" id="KW-0472">Membrane</keyword>
<accession>A0A2M8C9H5</accession>
<dbReference type="EMBL" id="PFTV01000186">
    <property type="protein sequence ID" value="PJB55710.1"/>
    <property type="molecule type" value="Genomic_DNA"/>
</dbReference>
<keyword evidence="1" id="KW-0812">Transmembrane</keyword>
<dbReference type="RefSeq" id="WP_406606706.1">
    <property type="nucleotide sequence ID" value="NZ_PFKO01000024.1"/>
</dbReference>
<dbReference type="PANTHER" id="PTHR36434">
    <property type="entry name" value="MEMBRANE PROTEASE YUGP-RELATED"/>
    <property type="match status" value="1"/>
</dbReference>
<proteinExistence type="predicted"/>
<dbReference type="InterPro" id="IPR007395">
    <property type="entry name" value="Zn_peptidase_2"/>
</dbReference>
<sequence>MFYFDSTMFILLPAIALTLYAQYQVKTVYVKYSKILAKSGLSGKEVAEELLRQNNLVNIKIEPIEGSLSDHYDPRQKKLGLSKEIYYGKSLAAQGIVAHEIGHALQDAEKYFPLALRSNLVPVTNIGSRMAVPLFLIGFLFTLPGLMDIGIIAFSLAVLFQVVTLPVEFNASNKAVGLLVKADIVSGTEEISAVKKVLNAAALTYLAAAAVAVMQLLRLIVLRNRRR</sequence>
<accession>A0A2M7KAX7</accession>
<feature type="transmembrane region" description="Helical" evidence="1">
    <location>
        <begin position="202"/>
        <end position="221"/>
    </location>
</feature>
<reference evidence="2" key="1">
    <citation type="submission" date="2017-09" db="EMBL/GenBank/DDBJ databases">
        <title>Depth-based differentiation of microbial function through sediment-hosted aquifers and enrichment of novel symbionts in the deep terrestrial subsurface.</title>
        <authorList>
            <person name="Probst A.J."/>
            <person name="Ladd B."/>
            <person name="Jarett J.K."/>
            <person name="Geller-Mcgrath D.E."/>
            <person name="Sieber C.M.K."/>
            <person name="Emerson J.B."/>
            <person name="Anantharaman K."/>
            <person name="Thomas B.C."/>
            <person name="Malmstrom R."/>
            <person name="Stieglmeier M."/>
            <person name="Klingl A."/>
            <person name="Woyke T."/>
            <person name="Ryan C.M."/>
            <person name="Banfield J.F."/>
        </authorList>
    </citation>
    <scope>NUCLEOTIDE SEQUENCE</scope>
    <source>
        <strain evidence="2">CG_4_8_14_3_um_filter_34_18</strain>
    </source>
</reference>
<feature type="transmembrane region" description="Helical" evidence="1">
    <location>
        <begin position="6"/>
        <end position="23"/>
    </location>
</feature>
<accession>A0A2M7PU06</accession>
<dbReference type="Proteomes" id="UP000228560">
    <property type="component" value="Unassembled WGS sequence"/>
</dbReference>
<protein>
    <submittedName>
        <fullName evidence="3">Peptidase</fullName>
    </submittedName>
</protein>
<comment type="caution">
    <text evidence="3">The sequence shown here is derived from an EMBL/GenBank/DDBJ whole genome shotgun (WGS) entry which is preliminary data.</text>
</comment>
<organism evidence="3 6">
    <name type="scientific">Candidatus Infernicultor aquiphilus</name>
    <dbReference type="NCBI Taxonomy" id="1805029"/>
    <lineage>
        <taxon>Bacteria</taxon>
        <taxon>Pseudomonadati</taxon>
        <taxon>Atribacterota</taxon>
        <taxon>Candidatus Phoenicimicrobiia</taxon>
        <taxon>Candidatus Pheonicimicrobiales</taxon>
        <taxon>Candidatus Phoenicimicrobiaceae</taxon>
        <taxon>Candidatus Infernicultor</taxon>
    </lineage>
</organism>
<dbReference type="Proteomes" id="UP000230646">
    <property type="component" value="Unassembled WGS sequence"/>
</dbReference>
<gene>
    <name evidence="4" type="ORF">CO097_07325</name>
    <name evidence="3" type="ORF">COZ07_00770</name>
    <name evidence="2" type="ORF">COZ58_00455</name>
</gene>
<reference evidence="5 6" key="2">
    <citation type="submission" date="2017-09" db="EMBL/GenBank/DDBJ databases">
        <title>Depth-based differentiation of microbial function through sediment-hosted aquifers and enrichment of novel symbionts in the deep terrestrial subsurface.</title>
        <authorList>
            <person name="Probst A.J."/>
            <person name="Ladd B."/>
            <person name="Jarett J.K."/>
            <person name="Geller-Mcgrath D.E."/>
            <person name="Sieber C.M."/>
            <person name="Emerson J.B."/>
            <person name="Anantharaman K."/>
            <person name="Thomas B.C."/>
            <person name="Malmstrom R."/>
            <person name="Stieglmeier M."/>
            <person name="Klingl A."/>
            <person name="Woyke T."/>
            <person name="Ryan C.M."/>
            <person name="Banfield J.F."/>
        </authorList>
    </citation>
    <scope>NUCLEOTIDE SEQUENCE [LARGE SCALE GENOMIC DNA]</scope>
    <source>
        <strain evidence="3">CG_4_10_14_3_um_filter_34_13</strain>
        <strain evidence="4">CG_4_9_14_3_um_filter_33_16</strain>
    </source>
</reference>
<dbReference type="PANTHER" id="PTHR36434:SF1">
    <property type="entry name" value="MEMBRANE PROTEASE YUGP-RELATED"/>
    <property type="match status" value="1"/>
</dbReference>
<feature type="transmembrane region" description="Helical" evidence="1">
    <location>
        <begin position="134"/>
        <end position="160"/>
    </location>
</feature>
<evidence type="ECO:0000256" key="1">
    <source>
        <dbReference type="SAM" id="Phobius"/>
    </source>
</evidence>
<evidence type="ECO:0000313" key="6">
    <source>
        <dbReference type="Proteomes" id="UP000230646"/>
    </source>
</evidence>
<evidence type="ECO:0000313" key="3">
    <source>
        <dbReference type="EMBL" id="PIY33814.1"/>
    </source>
</evidence>
<dbReference type="Pfam" id="PF04298">
    <property type="entry name" value="Zn_peptidase_2"/>
    <property type="match status" value="1"/>
</dbReference>
<evidence type="ECO:0000313" key="5">
    <source>
        <dbReference type="Proteomes" id="UP000228560"/>
    </source>
</evidence>
<dbReference type="EMBL" id="PFKO01000024">
    <property type="protein sequence ID" value="PIY33814.1"/>
    <property type="molecule type" value="Genomic_DNA"/>
</dbReference>
<dbReference type="EMBL" id="PFIP01000011">
    <property type="protein sequence ID" value="PIX35293.1"/>
    <property type="molecule type" value="Genomic_DNA"/>
</dbReference>
<keyword evidence="1" id="KW-1133">Transmembrane helix</keyword>
<evidence type="ECO:0000313" key="2">
    <source>
        <dbReference type="EMBL" id="PIX35293.1"/>
    </source>
</evidence>